<reference evidence="4 5" key="1">
    <citation type="submission" date="2024-06" db="EMBL/GenBank/DDBJ databases">
        <title>The Natural Products Discovery Center: Release of the First 8490 Sequenced Strains for Exploring Actinobacteria Biosynthetic Diversity.</title>
        <authorList>
            <person name="Kalkreuter E."/>
            <person name="Kautsar S.A."/>
            <person name="Yang D."/>
            <person name="Bader C.D."/>
            <person name="Teijaro C.N."/>
            <person name="Fluegel L."/>
            <person name="Davis C.M."/>
            <person name="Simpson J.R."/>
            <person name="Lauterbach L."/>
            <person name="Steele A.D."/>
            <person name="Gui C."/>
            <person name="Meng S."/>
            <person name="Li G."/>
            <person name="Viehrig K."/>
            <person name="Ye F."/>
            <person name="Su P."/>
            <person name="Kiefer A.F."/>
            <person name="Nichols A."/>
            <person name="Cepeda A.J."/>
            <person name="Yan W."/>
            <person name="Fan B."/>
            <person name="Jiang Y."/>
            <person name="Adhikari A."/>
            <person name="Zheng C.-J."/>
            <person name="Schuster L."/>
            <person name="Cowan T.M."/>
            <person name="Smanski M.J."/>
            <person name="Chevrette M.G."/>
            <person name="De Carvalho L.P.S."/>
            <person name="Shen B."/>
        </authorList>
    </citation>
    <scope>NUCLEOTIDE SEQUENCE [LARGE SCALE GENOMIC DNA]</scope>
    <source>
        <strain evidence="4 5">NPDC048117</strain>
    </source>
</reference>
<dbReference type="Pfam" id="PF14219">
    <property type="entry name" value="DUF4328"/>
    <property type="match status" value="1"/>
</dbReference>
<proteinExistence type="predicted"/>
<comment type="caution">
    <text evidence="4">The sequence shown here is derived from an EMBL/GenBank/DDBJ whole genome shotgun (WGS) entry which is preliminary data.</text>
</comment>
<evidence type="ECO:0000256" key="2">
    <source>
        <dbReference type="SAM" id="Phobius"/>
    </source>
</evidence>
<gene>
    <name evidence="4" type="ORF">AB0D95_26570</name>
</gene>
<dbReference type="InterPro" id="IPR025565">
    <property type="entry name" value="DUF4328"/>
</dbReference>
<evidence type="ECO:0000256" key="1">
    <source>
        <dbReference type="SAM" id="MobiDB-lite"/>
    </source>
</evidence>
<dbReference type="Proteomes" id="UP001551584">
    <property type="component" value="Unassembled WGS sequence"/>
</dbReference>
<keyword evidence="2" id="KW-0472">Membrane</keyword>
<evidence type="ECO:0000313" key="4">
    <source>
        <dbReference type="EMBL" id="MEU9580789.1"/>
    </source>
</evidence>
<dbReference type="RefSeq" id="WP_359276839.1">
    <property type="nucleotide sequence ID" value="NZ_JBEZNA010000087.1"/>
</dbReference>
<keyword evidence="2" id="KW-1133">Transmembrane helix</keyword>
<accession>A0ABV3EX60</accession>
<organism evidence="4 5">
    <name type="scientific">Streptomyces chilikensis</name>
    <dbReference type="NCBI Taxonomy" id="1194079"/>
    <lineage>
        <taxon>Bacteria</taxon>
        <taxon>Bacillati</taxon>
        <taxon>Actinomycetota</taxon>
        <taxon>Actinomycetes</taxon>
        <taxon>Kitasatosporales</taxon>
        <taxon>Streptomycetaceae</taxon>
        <taxon>Streptomyces</taxon>
    </lineage>
</organism>
<name>A0ABV3EX60_9ACTN</name>
<protein>
    <submittedName>
        <fullName evidence="4">DUF4328 domain-containing protein</fullName>
    </submittedName>
</protein>
<dbReference type="EMBL" id="JBEZNA010000087">
    <property type="protein sequence ID" value="MEU9580789.1"/>
    <property type="molecule type" value="Genomic_DNA"/>
</dbReference>
<feature type="transmembrane region" description="Helical" evidence="2">
    <location>
        <begin position="214"/>
        <end position="237"/>
    </location>
</feature>
<feature type="region of interest" description="Disordered" evidence="1">
    <location>
        <begin position="250"/>
        <end position="271"/>
    </location>
</feature>
<feature type="domain" description="DUF4328" evidence="3">
    <location>
        <begin position="88"/>
        <end position="240"/>
    </location>
</feature>
<evidence type="ECO:0000259" key="3">
    <source>
        <dbReference type="Pfam" id="PF14219"/>
    </source>
</evidence>
<evidence type="ECO:0000313" key="5">
    <source>
        <dbReference type="Proteomes" id="UP001551584"/>
    </source>
</evidence>
<feature type="compositionally biased region" description="Pro residues" evidence="1">
    <location>
        <begin position="254"/>
        <end position="271"/>
    </location>
</feature>
<keyword evidence="5" id="KW-1185">Reference proteome</keyword>
<sequence length="271" mass="29000">MLCVNCRHHEAHPQGAHCEACAAGLRPPVAAAGAPGAWLRPPLPLARWTAGLLGLVAVTDLFALWADFGLYDLVRERAAAGDDMIDVYTTRDAHLLVAGAALTQAVAMAACAVVFLVWFHRVRVNAEVFSPHGHGLKRNWTLWGWFVPVVNLWFPRRIAGDIWRASAGPGRAEVLLSVWWAMWLGTWVLGRLAGSAYDSAFEADATQVTTAAQASWWAMSANAFDAAAAVVAAWFVLRLSGAQHRKAVGSAAAAPPPAAHPAPHPVPPRHA</sequence>
<feature type="transmembrane region" description="Helical" evidence="2">
    <location>
        <begin position="95"/>
        <end position="119"/>
    </location>
</feature>
<feature type="transmembrane region" description="Helical" evidence="2">
    <location>
        <begin position="174"/>
        <end position="194"/>
    </location>
</feature>
<feature type="transmembrane region" description="Helical" evidence="2">
    <location>
        <begin position="48"/>
        <end position="74"/>
    </location>
</feature>
<keyword evidence="2" id="KW-0812">Transmembrane</keyword>